<feature type="domain" description="PHD-type" evidence="6">
    <location>
        <begin position="610"/>
        <end position="660"/>
    </location>
</feature>
<feature type="region of interest" description="Disordered" evidence="5">
    <location>
        <begin position="297"/>
        <end position="347"/>
    </location>
</feature>
<evidence type="ECO:0000259" key="6">
    <source>
        <dbReference type="PROSITE" id="PS50016"/>
    </source>
</evidence>
<keyword evidence="1" id="KW-0479">Metal-binding</keyword>
<evidence type="ECO:0000256" key="5">
    <source>
        <dbReference type="SAM" id="MobiDB-lite"/>
    </source>
</evidence>
<dbReference type="PANTHER" id="PTHR24102:SF28">
    <property type="entry name" value="PHD-TYPE DOMAIN-CONTAINING PROTEIN"/>
    <property type="match status" value="1"/>
</dbReference>
<dbReference type="Pfam" id="PF00628">
    <property type="entry name" value="PHD"/>
    <property type="match status" value="1"/>
</dbReference>
<evidence type="ECO:0000313" key="7">
    <source>
        <dbReference type="EMBL" id="KAK3249699.1"/>
    </source>
</evidence>
<gene>
    <name evidence="7" type="ORF">CYMTET_40891</name>
</gene>
<dbReference type="AlphaFoldDB" id="A0AAE0F338"/>
<evidence type="ECO:0000256" key="3">
    <source>
        <dbReference type="ARBA" id="ARBA00022833"/>
    </source>
</evidence>
<name>A0AAE0F338_9CHLO</name>
<evidence type="ECO:0000256" key="2">
    <source>
        <dbReference type="ARBA" id="ARBA00022771"/>
    </source>
</evidence>
<dbReference type="PROSITE" id="PS50016">
    <property type="entry name" value="ZF_PHD_2"/>
    <property type="match status" value="1"/>
</dbReference>
<dbReference type="EMBL" id="LGRX02027214">
    <property type="protein sequence ID" value="KAK3249699.1"/>
    <property type="molecule type" value="Genomic_DNA"/>
</dbReference>
<dbReference type="Proteomes" id="UP001190700">
    <property type="component" value="Unassembled WGS sequence"/>
</dbReference>
<proteinExistence type="predicted"/>
<feature type="compositionally biased region" description="Basic and acidic residues" evidence="5">
    <location>
        <begin position="297"/>
        <end position="317"/>
    </location>
</feature>
<dbReference type="Gene3D" id="3.30.40.10">
    <property type="entry name" value="Zinc/RING finger domain, C3HC4 (zinc finger)"/>
    <property type="match status" value="1"/>
</dbReference>
<keyword evidence="8" id="KW-1185">Reference proteome</keyword>
<protein>
    <recommendedName>
        <fullName evidence="6">PHD-type domain-containing protein</fullName>
    </recommendedName>
</protein>
<dbReference type="GO" id="GO:0008270">
    <property type="term" value="F:zinc ion binding"/>
    <property type="evidence" value="ECO:0007669"/>
    <property type="project" value="UniProtKB-KW"/>
</dbReference>
<dbReference type="InterPro" id="IPR013083">
    <property type="entry name" value="Znf_RING/FYVE/PHD"/>
</dbReference>
<dbReference type="SUPFAM" id="SSF57903">
    <property type="entry name" value="FYVE/PHD zinc finger"/>
    <property type="match status" value="1"/>
</dbReference>
<dbReference type="InterPro" id="IPR019787">
    <property type="entry name" value="Znf_PHD-finger"/>
</dbReference>
<evidence type="ECO:0000313" key="8">
    <source>
        <dbReference type="Proteomes" id="UP001190700"/>
    </source>
</evidence>
<keyword evidence="3" id="KW-0862">Zinc</keyword>
<evidence type="ECO:0000256" key="1">
    <source>
        <dbReference type="ARBA" id="ARBA00022723"/>
    </source>
</evidence>
<reference evidence="7 8" key="1">
    <citation type="journal article" date="2015" name="Genome Biol. Evol.">
        <title>Comparative Genomics of a Bacterivorous Green Alga Reveals Evolutionary Causalities and Consequences of Phago-Mixotrophic Mode of Nutrition.</title>
        <authorList>
            <person name="Burns J.A."/>
            <person name="Paasch A."/>
            <person name="Narechania A."/>
            <person name="Kim E."/>
        </authorList>
    </citation>
    <scope>NUCLEOTIDE SEQUENCE [LARGE SCALE GENOMIC DNA]</scope>
    <source>
        <strain evidence="7 8">PLY_AMNH</strain>
    </source>
</reference>
<organism evidence="7 8">
    <name type="scientific">Cymbomonas tetramitiformis</name>
    <dbReference type="NCBI Taxonomy" id="36881"/>
    <lineage>
        <taxon>Eukaryota</taxon>
        <taxon>Viridiplantae</taxon>
        <taxon>Chlorophyta</taxon>
        <taxon>Pyramimonadophyceae</taxon>
        <taxon>Pyramimonadales</taxon>
        <taxon>Pyramimonadaceae</taxon>
        <taxon>Cymbomonas</taxon>
    </lineage>
</organism>
<dbReference type="PANTHER" id="PTHR24102">
    <property type="entry name" value="PHD FINGER PROTEIN"/>
    <property type="match status" value="1"/>
</dbReference>
<accession>A0AAE0F338</accession>
<feature type="compositionally biased region" description="Polar residues" evidence="5">
    <location>
        <begin position="395"/>
        <end position="404"/>
    </location>
</feature>
<dbReference type="InterPro" id="IPR001965">
    <property type="entry name" value="Znf_PHD"/>
</dbReference>
<dbReference type="CDD" id="cd15545">
    <property type="entry name" value="PHD_BAZ2A_like"/>
    <property type="match status" value="1"/>
</dbReference>
<keyword evidence="2 4" id="KW-0863">Zinc-finger</keyword>
<dbReference type="InterPro" id="IPR011011">
    <property type="entry name" value="Znf_FYVE_PHD"/>
</dbReference>
<comment type="caution">
    <text evidence="7">The sequence shown here is derived from an EMBL/GenBank/DDBJ whole genome shotgun (WGS) entry which is preliminary data.</text>
</comment>
<feature type="region of interest" description="Disordered" evidence="5">
    <location>
        <begin position="395"/>
        <end position="416"/>
    </location>
</feature>
<sequence>MPRSMMRFGSGGKRAEFLGKALICFSVGFASQSHLSKVYNSPASKLVIKKVYDDKHGRFNGTESNVGSVFARLVLALRDIFVTEEDAFSSLFDLENATLTVRAEANKLLFSTLEYIIAPVSPAADWMESSAEAHPFDGKRVLLEIARMLLDSGGPFQGTADLLAIKINQFDPSRTIAAFNAALRSARRKSTLDDTEVKSMFIKSLDPVFYAPVVNRLLLHDQRAAESLATIQQWTRECYAQNGTDSHVPPAARTYSALTLTEQSDGENKTVFNELRDQLFDMKKKIKALHNRIDDTKGFTTRNDKKNAIGRGGHGDGIRFAAKPLPEHGNFPQTFRGKPSGKTTPEKTTRVFRHRGKPWLGCGRPPMGFGFSALTSLAVCLLFVVCATAMPSQGHSAQASSATPEHTGDEVGGAGVLKPTAVPPALYWRPEGWYPNDHGGYLGTLWTWYPGPSQPPEAAPIVTVPPSPGGAPPSPIYAPPAWGELDEDASSSAIERRTRLVAPGCSLEVAQHREFEIPYIMKAEGVLGMNPGHISSRWETSCASDRSLAVVWKWRTKPAILKSVKIQRDGVVVPEDAAKLKEKSTVQSIAPCHLQVKDQYDCSAAVPSKHFACEVCRKADGEAEMLSCDACNRGYHLWCLIPALSEVPEGEWLCPRGETLGDRGGLKSIDGMWDPWAGTGVISEVMMEQWSHLRFMDNDWNPQLGWSEARDALQSGNYRIWKEKYGVCDAVITSPWFAALDIAFPLAVMLVAGVTDVTGMADLARDVCSEIADVVRKTWSSCPQRLPSSRVHIRGTPSEGKAHANHDMSSAASIEVEHCDVGFPIKRIPIMIAILRDDKGWIKLAAA</sequence>
<dbReference type="SMART" id="SM00249">
    <property type="entry name" value="PHD"/>
    <property type="match status" value="1"/>
</dbReference>
<evidence type="ECO:0000256" key="4">
    <source>
        <dbReference type="PROSITE-ProRule" id="PRU00146"/>
    </source>
</evidence>